<comment type="similarity">
    <text evidence="1">Belongs to the carbon-nitrogen hydrolase superfamily. NIT1/NIT2 family.</text>
</comment>
<dbReference type="InterPro" id="IPR001110">
    <property type="entry name" value="UPF0012_CS"/>
</dbReference>
<dbReference type="PROSITE" id="PS50263">
    <property type="entry name" value="CN_HYDROLASE"/>
    <property type="match status" value="1"/>
</dbReference>
<feature type="domain" description="CN hydrolase" evidence="3">
    <location>
        <begin position="8"/>
        <end position="255"/>
    </location>
</feature>
<dbReference type="EMBL" id="JALJOS010000010">
    <property type="protein sequence ID" value="KAK9833903.1"/>
    <property type="molecule type" value="Genomic_DNA"/>
</dbReference>
<protein>
    <recommendedName>
        <fullName evidence="3">CN hydrolase domain-containing protein</fullName>
    </recommendedName>
</protein>
<accession>A0AAW1RJS1</accession>
<dbReference type="GO" id="GO:0005739">
    <property type="term" value="C:mitochondrion"/>
    <property type="evidence" value="ECO:0007669"/>
    <property type="project" value="TreeGrafter"/>
</dbReference>
<proteinExistence type="inferred from homology"/>
<dbReference type="Proteomes" id="UP001438707">
    <property type="component" value="Unassembled WGS sequence"/>
</dbReference>
<dbReference type="GO" id="GO:0050152">
    <property type="term" value="F:omega-amidase activity"/>
    <property type="evidence" value="ECO:0007669"/>
    <property type="project" value="TreeGrafter"/>
</dbReference>
<dbReference type="Pfam" id="PF00795">
    <property type="entry name" value="CN_hydrolase"/>
    <property type="match status" value="1"/>
</dbReference>
<evidence type="ECO:0000313" key="5">
    <source>
        <dbReference type="Proteomes" id="UP001438707"/>
    </source>
</evidence>
<dbReference type="GO" id="GO:0006541">
    <property type="term" value="P:glutamine metabolic process"/>
    <property type="evidence" value="ECO:0007669"/>
    <property type="project" value="TreeGrafter"/>
</dbReference>
<dbReference type="GO" id="GO:0006107">
    <property type="term" value="P:oxaloacetate metabolic process"/>
    <property type="evidence" value="ECO:0007669"/>
    <property type="project" value="TreeGrafter"/>
</dbReference>
<evidence type="ECO:0000256" key="1">
    <source>
        <dbReference type="ARBA" id="ARBA00010613"/>
    </source>
</evidence>
<organism evidence="4 5">
    <name type="scientific">Apatococcus lobatus</name>
    <dbReference type="NCBI Taxonomy" id="904363"/>
    <lineage>
        <taxon>Eukaryota</taxon>
        <taxon>Viridiplantae</taxon>
        <taxon>Chlorophyta</taxon>
        <taxon>core chlorophytes</taxon>
        <taxon>Trebouxiophyceae</taxon>
        <taxon>Chlorellales</taxon>
        <taxon>Chlorellaceae</taxon>
        <taxon>Apatococcus</taxon>
    </lineage>
</organism>
<dbReference type="InterPro" id="IPR003010">
    <property type="entry name" value="C-N_Hydrolase"/>
</dbReference>
<comment type="caution">
    <text evidence="4">The sequence shown here is derived from an EMBL/GenBank/DDBJ whole genome shotgun (WGS) entry which is preliminary data.</text>
</comment>
<evidence type="ECO:0000259" key="3">
    <source>
        <dbReference type="PROSITE" id="PS50263"/>
    </source>
</evidence>
<name>A0AAW1RJS1_9CHLO</name>
<dbReference type="PANTHER" id="PTHR23088:SF30">
    <property type="entry name" value="OMEGA-AMIDASE NIT2"/>
    <property type="match status" value="1"/>
</dbReference>
<evidence type="ECO:0000256" key="2">
    <source>
        <dbReference type="ARBA" id="ARBA00022801"/>
    </source>
</evidence>
<dbReference type="AlphaFoldDB" id="A0AAW1RJS1"/>
<evidence type="ECO:0000313" key="4">
    <source>
        <dbReference type="EMBL" id="KAK9833903.1"/>
    </source>
</evidence>
<dbReference type="Gene3D" id="3.60.110.10">
    <property type="entry name" value="Carbon-nitrogen hydrolase"/>
    <property type="match status" value="1"/>
</dbReference>
<sequence length="286" mass="31457">MPAPKTKVKVALCQLLTTDNKDKNILTAQQAIREAAGNGAEMVVLPEMWNCPYSNESFPTFAEDIEGDSSQSAAAMAEAAKQHGITLVAGSIPEKHAGRLYNTCLVYNKQGQRLARFRKMHLFDIDIPGKISFKESDTLTAGENISVVDTEAGRLGLGICYDIRFPELAMIYARQGVQLILYPGAFNMTTGPAHWELLTKARAVDNQLFVGVCSPARNLEASYHAWGHSMLVGPFGQILTSAEHEPGIIYADLDYEEVEERRKGMPLAAQKRYDLYELADKTASGK</sequence>
<reference evidence="4 5" key="1">
    <citation type="journal article" date="2024" name="Nat. Commun.">
        <title>Phylogenomics reveals the evolutionary origins of lichenization in chlorophyte algae.</title>
        <authorList>
            <person name="Puginier C."/>
            <person name="Libourel C."/>
            <person name="Otte J."/>
            <person name="Skaloud P."/>
            <person name="Haon M."/>
            <person name="Grisel S."/>
            <person name="Petersen M."/>
            <person name="Berrin J.G."/>
            <person name="Delaux P.M."/>
            <person name="Dal Grande F."/>
            <person name="Keller J."/>
        </authorList>
    </citation>
    <scope>NUCLEOTIDE SEQUENCE [LARGE SCALE GENOMIC DNA]</scope>
    <source>
        <strain evidence="4 5">SAG 2145</strain>
    </source>
</reference>
<dbReference type="GO" id="GO:0006528">
    <property type="term" value="P:asparagine metabolic process"/>
    <property type="evidence" value="ECO:0007669"/>
    <property type="project" value="TreeGrafter"/>
</dbReference>
<dbReference type="PROSITE" id="PS01227">
    <property type="entry name" value="UPF0012"/>
    <property type="match status" value="1"/>
</dbReference>
<keyword evidence="5" id="KW-1185">Reference proteome</keyword>
<dbReference type="FunFam" id="3.60.110.10:FF:000002">
    <property type="entry name" value="Nitrilase family member 2"/>
    <property type="match status" value="1"/>
</dbReference>
<dbReference type="CDD" id="cd07572">
    <property type="entry name" value="nit"/>
    <property type="match status" value="1"/>
</dbReference>
<keyword evidence="2" id="KW-0378">Hydrolase</keyword>
<dbReference type="InterPro" id="IPR036526">
    <property type="entry name" value="C-N_Hydrolase_sf"/>
</dbReference>
<dbReference type="SUPFAM" id="SSF56317">
    <property type="entry name" value="Carbon-nitrogen hydrolase"/>
    <property type="match status" value="1"/>
</dbReference>
<dbReference type="PANTHER" id="PTHR23088">
    <property type="entry name" value="NITRILASE-RELATED"/>
    <property type="match status" value="1"/>
</dbReference>
<dbReference type="InterPro" id="IPR045254">
    <property type="entry name" value="Nit1/2_C-N_Hydrolase"/>
</dbReference>
<gene>
    <name evidence="4" type="ORF">WJX74_009497</name>
</gene>